<reference evidence="5 6" key="1">
    <citation type="submission" date="2014-08" db="EMBL/GenBank/DDBJ databases">
        <title>Porphyromonas crevioricanis strain:COT-253_OH1447 Genome sequencing.</title>
        <authorList>
            <person name="Wallis C."/>
            <person name="Deusch O."/>
            <person name="O'Flynn C."/>
            <person name="Davis I."/>
            <person name="Jospin G."/>
            <person name="Darling A.E."/>
            <person name="Coil D.A."/>
            <person name="Alexiev A."/>
            <person name="Horsfall A."/>
            <person name="Kirkwood N."/>
            <person name="Harris S."/>
            <person name="Eisen J.A."/>
        </authorList>
    </citation>
    <scope>NUCLEOTIDE SEQUENCE [LARGE SCALE GENOMIC DNA]</scope>
    <source>
        <strain evidence="6">COT-253 OH1447</strain>
    </source>
</reference>
<dbReference type="AlphaFoldDB" id="A0AB34PH33"/>
<sequence length="260" mass="29502">MIIDSHTHIYEPEFDEDRDNVVQRALQVGVEHCILPNIDLQSVDRVCQTAMQYPHFCSIAMGLHPTSVDKDWEDQLNSIYTYLYKLPLVAIGEVGMDLYWDQSYIIQQRAALEKQISWALELDLPLILHSRDAIAETIGCIRRADSQGKSSGVFHSFTGTEKDLDSILALPNYMVGINGVLTFKKSSLSGFIGKIPLDRLLVETDAPYLAPVPRRGKRNEPAYCTYILEHLSKIFGVQISDIAQQTTENAIRLFRLFKKK</sequence>
<dbReference type="InterPro" id="IPR032466">
    <property type="entry name" value="Metal_Hydrolase"/>
</dbReference>
<evidence type="ECO:0000313" key="5">
    <source>
        <dbReference type="EMBL" id="KGN95049.1"/>
    </source>
</evidence>
<dbReference type="NCBIfam" id="TIGR00010">
    <property type="entry name" value="YchF/TatD family DNA exonuclease"/>
    <property type="match status" value="1"/>
</dbReference>
<evidence type="ECO:0000256" key="1">
    <source>
        <dbReference type="ARBA" id="ARBA00009275"/>
    </source>
</evidence>
<feature type="binding site" evidence="4">
    <location>
        <position position="155"/>
    </location>
    <ligand>
        <name>a divalent metal cation</name>
        <dbReference type="ChEBI" id="CHEBI:60240"/>
        <label>2</label>
    </ligand>
</feature>
<name>A0AB34PH33_9PORP</name>
<feature type="binding site" evidence="4">
    <location>
        <position position="205"/>
    </location>
    <ligand>
        <name>a divalent metal cation</name>
        <dbReference type="ChEBI" id="CHEBI:60240"/>
        <label>1</label>
    </ligand>
</feature>
<protein>
    <submittedName>
        <fullName evidence="5">Hydrolase TatD</fullName>
    </submittedName>
</protein>
<evidence type="ECO:0000256" key="4">
    <source>
        <dbReference type="PIRSR" id="PIRSR005902-1"/>
    </source>
</evidence>
<keyword evidence="2 4" id="KW-0479">Metal-binding</keyword>
<organism evidence="5 6">
    <name type="scientific">Porphyromonas crevioricanis</name>
    <dbReference type="NCBI Taxonomy" id="393921"/>
    <lineage>
        <taxon>Bacteria</taxon>
        <taxon>Pseudomonadati</taxon>
        <taxon>Bacteroidota</taxon>
        <taxon>Bacteroidia</taxon>
        <taxon>Bacteroidales</taxon>
        <taxon>Porphyromonadaceae</taxon>
        <taxon>Porphyromonas</taxon>
    </lineage>
</organism>
<accession>A0AB34PH33</accession>
<dbReference type="InterPro" id="IPR015991">
    <property type="entry name" value="TatD/YcfH-like"/>
</dbReference>
<dbReference type="GO" id="GO:0016788">
    <property type="term" value="F:hydrolase activity, acting on ester bonds"/>
    <property type="evidence" value="ECO:0007669"/>
    <property type="project" value="InterPro"/>
</dbReference>
<gene>
    <name evidence="5" type="ORF">HQ38_04480</name>
</gene>
<dbReference type="Gene3D" id="3.20.20.140">
    <property type="entry name" value="Metal-dependent hydrolases"/>
    <property type="match status" value="1"/>
</dbReference>
<proteinExistence type="inferred from homology"/>
<evidence type="ECO:0000313" key="6">
    <source>
        <dbReference type="Proteomes" id="UP000030136"/>
    </source>
</evidence>
<dbReference type="CDD" id="cd01310">
    <property type="entry name" value="TatD_DNAse"/>
    <property type="match status" value="1"/>
</dbReference>
<dbReference type="GO" id="GO:0004536">
    <property type="term" value="F:DNA nuclease activity"/>
    <property type="evidence" value="ECO:0007669"/>
    <property type="project" value="InterPro"/>
</dbReference>
<comment type="similarity">
    <text evidence="1">Belongs to the metallo-dependent hydrolases superfamily. TatD-type hydrolase family.</text>
</comment>
<dbReference type="Pfam" id="PF01026">
    <property type="entry name" value="TatD_DNase"/>
    <property type="match status" value="1"/>
</dbReference>
<dbReference type="EMBL" id="JQJC01000012">
    <property type="protein sequence ID" value="KGN95049.1"/>
    <property type="molecule type" value="Genomic_DNA"/>
</dbReference>
<evidence type="ECO:0000256" key="2">
    <source>
        <dbReference type="ARBA" id="ARBA00022723"/>
    </source>
</evidence>
<dbReference type="FunFam" id="3.20.20.140:FF:000005">
    <property type="entry name" value="TatD family hydrolase"/>
    <property type="match status" value="1"/>
</dbReference>
<comment type="caution">
    <text evidence="5">The sequence shown here is derived from an EMBL/GenBank/DDBJ whole genome shotgun (WGS) entry which is preliminary data.</text>
</comment>
<keyword evidence="3 5" id="KW-0378">Hydrolase</keyword>
<dbReference type="RefSeq" id="WP_036889812.1">
    <property type="nucleotide sequence ID" value="NZ_JQJC01000012.1"/>
</dbReference>
<dbReference type="SUPFAM" id="SSF51556">
    <property type="entry name" value="Metallo-dependent hydrolases"/>
    <property type="match status" value="1"/>
</dbReference>
<dbReference type="PIRSF" id="PIRSF005902">
    <property type="entry name" value="DNase_TatD"/>
    <property type="match status" value="1"/>
</dbReference>
<feature type="binding site" evidence="4">
    <location>
        <position position="6"/>
    </location>
    <ligand>
        <name>a divalent metal cation</name>
        <dbReference type="ChEBI" id="CHEBI:60240"/>
        <label>1</label>
    </ligand>
</feature>
<dbReference type="PANTHER" id="PTHR46124">
    <property type="entry name" value="D-AMINOACYL-TRNA DEACYLASE"/>
    <property type="match status" value="1"/>
</dbReference>
<dbReference type="GO" id="GO:0046872">
    <property type="term" value="F:metal ion binding"/>
    <property type="evidence" value="ECO:0007669"/>
    <property type="project" value="UniProtKB-KW"/>
</dbReference>
<dbReference type="PANTHER" id="PTHR46124:SF4">
    <property type="entry name" value="HYDROLASE TATD"/>
    <property type="match status" value="1"/>
</dbReference>
<dbReference type="InterPro" id="IPR001130">
    <property type="entry name" value="TatD-like"/>
</dbReference>
<feature type="binding site" evidence="4">
    <location>
        <position position="8"/>
    </location>
    <ligand>
        <name>a divalent metal cation</name>
        <dbReference type="ChEBI" id="CHEBI:60240"/>
        <label>1</label>
    </ligand>
</feature>
<feature type="binding site" evidence="4">
    <location>
        <position position="129"/>
    </location>
    <ligand>
        <name>a divalent metal cation</name>
        <dbReference type="ChEBI" id="CHEBI:60240"/>
        <label>2</label>
    </ligand>
</feature>
<evidence type="ECO:0000256" key="3">
    <source>
        <dbReference type="ARBA" id="ARBA00022801"/>
    </source>
</evidence>
<feature type="binding site" evidence="4">
    <location>
        <position position="93"/>
    </location>
    <ligand>
        <name>a divalent metal cation</name>
        <dbReference type="ChEBI" id="CHEBI:60240"/>
        <label>1</label>
    </ligand>
</feature>
<dbReference type="GO" id="GO:0005829">
    <property type="term" value="C:cytosol"/>
    <property type="evidence" value="ECO:0007669"/>
    <property type="project" value="TreeGrafter"/>
</dbReference>
<dbReference type="Proteomes" id="UP000030136">
    <property type="component" value="Unassembled WGS sequence"/>
</dbReference>